<feature type="compositionally biased region" description="Basic and acidic residues" evidence="7">
    <location>
        <begin position="1081"/>
        <end position="1091"/>
    </location>
</feature>
<sequence>MPVIPDEEVLAFLKTRENDQGSPPTDPLTSVHEYLKQSPVSPSDGKVHWYCPQSASPVHRQVATYLIYFFAFNRTSISAEWQEGLEELVERCEGCARGFCRARTIFTAKYVNKFPPATRVNFQKAVDNWQAKQVISALDSTSPSEPGSTANLFDLKPSYLQLLFCRHEGEGVLANPQIQERIKTAVLMTPAERRKNKNLTHLGLCPGYITLLSGQAFEQETPEIRNKIREWAAETVRGCATRPIRSEEWTELGMGTIWTGLMDLKGIKQKESGKTEASSTSSSFVVNGEEEARMSSLYRWNAVLILLESGCLGQDVIEKSVLKTGKGNLILTIAGSFGSQDPAFSLMLRVLAAALRACPKASLWTSADPSVEFPLSIAANIQQNELYIEVLRAAWDPNFQLEDTSSKVVLELLDLGARSKPLPTQPGRPEWFAGWMIDFLISVRDLDVRGIVATSTDKGAFGESLARLVSFCLEALQHRRFGTAFRAKAMDVGIKILNNVFIDLCPTRSKVDRVLQAAMLNALEIHSSTITGIALDHKEYPDGAEWDVPRHTAIDFLYKVFMSDGDNIRRMLSTMGQQALDARSRKAKDSSDYFPKMLFATQLWKKTYATATSRDIYGIVILMRGMMRFAHLPTPRGNAWGYTDLSFWEPEGKWAGTITSITGAMKTMKNGFGDKVTTFVAVSPPSTLKALFDTARVPEAVIRLLLCSDDDVHDAIIGLVQNIFDQVEERVDCFRAMLLHFPAQSMVALQDYLERWIQDAQSLPTAVESARWLVRCFTDILEVLCRQSGAGSGLAFLRDPVFLEIRTAKGKMSDEVTGLWNCMTKALSVIIRRTPRWAPFYDNEEMVDWMQDALIFGRLLVEENRTFEGAAQGTAISAAESPAIEAPNKVSLVGDQMIVQLEQILDSLMSWLRLTEIETLHQTYELLKSLLDRLTKGRSNQSISDSLMRSFITVDGFCRRSKRHKTKLNDSELAELAVLIKPFMKPEDDSDVEYVSSSVAVPTVKGKERESSKVKTKTDAFTKLMQNAEKGALPQRIDAKTTSGKTTPASSPVVIDVDDFDDDFGDDFLAGLDADTLEDMERSASNREAQKKLQKSQGHKLPDMFKKSGVPGSKPLIKPTPKPVAPVVRGSGLLSQIRREVVADHRGKQPARQIDPDILKRLNKPTITPPRAKTPSETSSSSDSDEEDGGLEALKRLQKASAAKTKLTVLPPRAKLVTLSRPEMSPAERQRLNAQRTKARLKPDMTMLWSTMLKWDPSQRDFLDKLPTKIPGKFRDVQEYSRTYMPLFFRELRDQSLNEMSESSDPVRLTVEVASRQHTDDFIDLELSIVGTIPNMWYLNEFDTCLLSFDGKTILVKVQSFKRNARNVTLHIRMDVSRDSPSLSVKSRCQLRKHMNMSTAAREFAALKGLPFYEPELLDSILEAKPTTLPEIPRVTWEKAMIAYNVNEPQAKAIIGSMRVKGFALIQGPPGTGKTKTISGLAGRFMTERPTHISLHGSGKTVNAKLLICAPSNAAIDEVTRRLKDGVPTSDGKMVIPQIVRLGAESSMNAAVKDVSLDSLIEARVSSVRAKGGDNDVHIKRVELALDEIRQKREAKQAELAMAGDDVERRQQIESELATLVQQRIVKSKEMNKYRDAARDSGRQLDGARREARERILQDADIICSTLAGAGHDSIASFQFETVIIDEAAQSVEPSALVPLKYGCTRCILVGDPQQLPPTVISTKAESLGYNQSLFVRMVQGHPEAMHLLSIQYRMHPDISRLPSQVFYDGKLHDGPNMAIKTKAPWHQSTVFGTYRFYATEGNEVKAGRQSLKNPTEVNAVVSLYRGLKNLYGGHDALLGKIGIISPYREQFNELKRSFRQNFGEAAFDDIDFGTIDGFQGQEKDIIILSTVRSGDHLSSIGFLRDVRRMNVALTRAKSSLFIVGNASTLERADDKWRTIVGNARERGFLVKYQHGMFINPARDVQAPTGQPVVTEPKVLDPSTATRVHKPLPVVGARAADGDMIAGKRPAGKNKPDETSMQLDEGPDVSASKRRQKKRKRQDAGDTSDTGSSSIAKSDGADKSKFTSNKPPKKKSISSAPLDGPPGKIVATAHSREPADVPPAKPASPPRLAAPPPPPPPPPRRAPPKGDGLFIKKAKNKYLKK</sequence>
<reference evidence="12" key="1">
    <citation type="submission" date="2020-04" db="EMBL/GenBank/DDBJ databases">
        <title>Analysis of mating type loci in Filobasidium floriforme.</title>
        <authorList>
            <person name="Nowrousian M."/>
        </authorList>
    </citation>
    <scope>NUCLEOTIDE SEQUENCE</scope>
    <source>
        <strain evidence="12">CBS 6242</strain>
    </source>
</reference>
<dbReference type="SUPFAM" id="SSF52540">
    <property type="entry name" value="P-loop containing nucleoside triphosphate hydrolases"/>
    <property type="match status" value="1"/>
</dbReference>
<keyword evidence="6" id="KW-0175">Coiled coil</keyword>
<evidence type="ECO:0008006" key="14">
    <source>
        <dbReference type="Google" id="ProtNLM"/>
    </source>
</evidence>
<gene>
    <name evidence="12" type="ORF">FFLO_02546</name>
</gene>
<name>A0A8K0NR56_9TREE</name>
<protein>
    <recommendedName>
        <fullName evidence="14">Senataxin</fullName>
    </recommendedName>
</protein>
<dbReference type="EMBL" id="JABELV010000041">
    <property type="protein sequence ID" value="KAG7561991.1"/>
    <property type="molecule type" value="Genomic_DNA"/>
</dbReference>
<evidence type="ECO:0000259" key="8">
    <source>
        <dbReference type="Pfam" id="PF12726"/>
    </source>
</evidence>
<feature type="region of interest" description="Disordered" evidence="7">
    <location>
        <begin position="1081"/>
        <end position="1127"/>
    </location>
</feature>
<dbReference type="GO" id="GO:0006369">
    <property type="term" value="P:termination of RNA polymerase II transcription"/>
    <property type="evidence" value="ECO:0007669"/>
    <property type="project" value="TreeGrafter"/>
</dbReference>
<evidence type="ECO:0000259" key="10">
    <source>
        <dbReference type="Pfam" id="PF13087"/>
    </source>
</evidence>
<comment type="similarity">
    <text evidence="1">Belongs to the DNA2/NAM7 helicase family.</text>
</comment>
<keyword evidence="5" id="KW-0067">ATP-binding</keyword>
<evidence type="ECO:0000313" key="13">
    <source>
        <dbReference type="Proteomes" id="UP000812966"/>
    </source>
</evidence>
<feature type="domain" description="Helicase Sen1 N-terminal" evidence="8">
    <location>
        <begin position="81"/>
        <end position="923"/>
    </location>
</feature>
<dbReference type="PANTHER" id="PTHR10887:SF495">
    <property type="entry name" value="HELICASE SENATAXIN ISOFORM X1-RELATED"/>
    <property type="match status" value="1"/>
</dbReference>
<dbReference type="Gene3D" id="3.40.50.300">
    <property type="entry name" value="P-loop containing nucleotide triphosphate hydrolases"/>
    <property type="match status" value="2"/>
</dbReference>
<dbReference type="InterPro" id="IPR047187">
    <property type="entry name" value="SF1_C_Upf1"/>
</dbReference>
<dbReference type="CDD" id="cd18808">
    <property type="entry name" value="SF1_C_Upf1"/>
    <property type="match status" value="1"/>
</dbReference>
<evidence type="ECO:0000256" key="5">
    <source>
        <dbReference type="ARBA" id="ARBA00022840"/>
    </source>
</evidence>
<dbReference type="GO" id="GO:0016787">
    <property type="term" value="F:hydrolase activity"/>
    <property type="evidence" value="ECO:0007669"/>
    <property type="project" value="UniProtKB-KW"/>
</dbReference>
<dbReference type="GO" id="GO:0001147">
    <property type="term" value="F:transcription termination site sequence-specific DNA binding"/>
    <property type="evidence" value="ECO:0007669"/>
    <property type="project" value="TreeGrafter"/>
</dbReference>
<organism evidence="12 13">
    <name type="scientific">Filobasidium floriforme</name>
    <dbReference type="NCBI Taxonomy" id="5210"/>
    <lineage>
        <taxon>Eukaryota</taxon>
        <taxon>Fungi</taxon>
        <taxon>Dikarya</taxon>
        <taxon>Basidiomycota</taxon>
        <taxon>Agaricomycotina</taxon>
        <taxon>Tremellomycetes</taxon>
        <taxon>Filobasidiales</taxon>
        <taxon>Filobasidiaceae</taxon>
        <taxon>Filobasidium</taxon>
    </lineage>
</organism>
<dbReference type="InterPro" id="IPR056474">
    <property type="entry name" value="SEN1_barrel"/>
</dbReference>
<keyword evidence="3" id="KW-0378">Hydrolase</keyword>
<dbReference type="Pfam" id="PF13087">
    <property type="entry name" value="AAA_12"/>
    <property type="match status" value="1"/>
</dbReference>
<feature type="domain" description="Helicase SEN1 beta-barrel" evidence="11">
    <location>
        <begin position="1310"/>
        <end position="1393"/>
    </location>
</feature>
<dbReference type="InterPro" id="IPR045055">
    <property type="entry name" value="DNA2/NAM7-like"/>
</dbReference>
<dbReference type="Proteomes" id="UP000812966">
    <property type="component" value="Unassembled WGS sequence"/>
</dbReference>
<evidence type="ECO:0000256" key="1">
    <source>
        <dbReference type="ARBA" id="ARBA00007913"/>
    </source>
</evidence>
<dbReference type="GO" id="GO:0016604">
    <property type="term" value="C:nuclear body"/>
    <property type="evidence" value="ECO:0007669"/>
    <property type="project" value="TreeGrafter"/>
</dbReference>
<evidence type="ECO:0000259" key="9">
    <source>
        <dbReference type="Pfam" id="PF13086"/>
    </source>
</evidence>
<dbReference type="GO" id="GO:0005524">
    <property type="term" value="F:ATP binding"/>
    <property type="evidence" value="ECO:0007669"/>
    <property type="project" value="UniProtKB-KW"/>
</dbReference>
<dbReference type="PANTHER" id="PTHR10887">
    <property type="entry name" value="DNA2/NAM7 HELICASE FAMILY"/>
    <property type="match status" value="1"/>
</dbReference>
<feature type="region of interest" description="Disordered" evidence="7">
    <location>
        <begin position="1982"/>
        <end position="2133"/>
    </location>
</feature>
<dbReference type="GO" id="GO:0005694">
    <property type="term" value="C:chromosome"/>
    <property type="evidence" value="ECO:0007669"/>
    <property type="project" value="UniProtKB-ARBA"/>
</dbReference>
<dbReference type="Pfam" id="PF12726">
    <property type="entry name" value="SEN1_N"/>
    <property type="match status" value="1"/>
</dbReference>
<feature type="domain" description="DNA2/NAM7 helicase-like C-terminal" evidence="10">
    <location>
        <begin position="1730"/>
        <end position="1927"/>
    </location>
</feature>
<feature type="region of interest" description="Disordered" evidence="7">
    <location>
        <begin position="1141"/>
        <end position="1190"/>
    </location>
</feature>
<comment type="caution">
    <text evidence="12">The sequence shown here is derived from an EMBL/GenBank/DDBJ whole genome shotgun (WGS) entry which is preliminary data.</text>
</comment>
<feature type="domain" description="DNA2/NAM7 helicase helicase" evidence="9">
    <location>
        <begin position="1446"/>
        <end position="1722"/>
    </location>
</feature>
<dbReference type="InterPro" id="IPR024481">
    <property type="entry name" value="Helicase_Sen1_N"/>
</dbReference>
<keyword evidence="4" id="KW-0347">Helicase</keyword>
<feature type="compositionally biased region" description="Low complexity" evidence="7">
    <location>
        <begin position="2045"/>
        <end position="2054"/>
    </location>
</feature>
<feature type="compositionally biased region" description="Pro residues" evidence="7">
    <location>
        <begin position="2100"/>
        <end position="2125"/>
    </location>
</feature>
<dbReference type="GO" id="GO:0004386">
    <property type="term" value="F:helicase activity"/>
    <property type="evidence" value="ECO:0007669"/>
    <property type="project" value="UniProtKB-KW"/>
</dbReference>
<evidence type="ECO:0000313" key="12">
    <source>
        <dbReference type="EMBL" id="KAG7561991.1"/>
    </source>
</evidence>
<feature type="compositionally biased region" description="Basic residues" evidence="7">
    <location>
        <begin position="2032"/>
        <end position="2041"/>
    </location>
</feature>
<keyword evidence="13" id="KW-1185">Reference proteome</keyword>
<dbReference type="InterPro" id="IPR041679">
    <property type="entry name" value="DNA2/NAM7-like_C"/>
</dbReference>
<dbReference type="InterPro" id="IPR027417">
    <property type="entry name" value="P-loop_NTPase"/>
</dbReference>
<feature type="coiled-coil region" evidence="6">
    <location>
        <begin position="1579"/>
        <end position="1606"/>
    </location>
</feature>
<accession>A0A8K0NR56</accession>
<evidence type="ECO:0000259" key="11">
    <source>
        <dbReference type="Pfam" id="PF23576"/>
    </source>
</evidence>
<evidence type="ECO:0000256" key="6">
    <source>
        <dbReference type="SAM" id="Coils"/>
    </source>
</evidence>
<proteinExistence type="inferred from homology"/>
<evidence type="ECO:0000256" key="2">
    <source>
        <dbReference type="ARBA" id="ARBA00022741"/>
    </source>
</evidence>
<dbReference type="CDD" id="cd18042">
    <property type="entry name" value="DEXXQc_SETX"/>
    <property type="match status" value="1"/>
</dbReference>
<dbReference type="InterPro" id="IPR041677">
    <property type="entry name" value="DNA2/NAM7_AAA_11"/>
</dbReference>
<dbReference type="Pfam" id="PF23576">
    <property type="entry name" value="SEN1_barrel"/>
    <property type="match status" value="1"/>
</dbReference>
<dbReference type="Pfam" id="PF13086">
    <property type="entry name" value="AAA_11"/>
    <property type="match status" value="1"/>
</dbReference>
<evidence type="ECO:0000256" key="4">
    <source>
        <dbReference type="ARBA" id="ARBA00022806"/>
    </source>
</evidence>
<evidence type="ECO:0000256" key="7">
    <source>
        <dbReference type="SAM" id="MobiDB-lite"/>
    </source>
</evidence>
<evidence type="ECO:0000256" key="3">
    <source>
        <dbReference type="ARBA" id="ARBA00022801"/>
    </source>
</evidence>
<dbReference type="FunFam" id="3.40.50.300:FF:000326">
    <property type="entry name" value="P-loop containing nucleoside triphosphate hydrolase"/>
    <property type="match status" value="1"/>
</dbReference>
<keyword evidence="2" id="KW-0547">Nucleotide-binding</keyword>